<dbReference type="SMART" id="SM00409">
    <property type="entry name" value="IG"/>
    <property type="match status" value="3"/>
</dbReference>
<feature type="chain" id="PRO_5037133931" description="Ig-like domain-containing protein" evidence="1">
    <location>
        <begin position="37"/>
        <end position="507"/>
    </location>
</feature>
<evidence type="ECO:0000259" key="2">
    <source>
        <dbReference type="PROSITE" id="PS50835"/>
    </source>
</evidence>
<dbReference type="Gene3D" id="2.60.40.10">
    <property type="entry name" value="Immunoglobulins"/>
    <property type="match status" value="3"/>
</dbReference>
<organism evidence="3 4">
    <name type="scientific">Patiria miniata</name>
    <name type="common">Bat star</name>
    <name type="synonym">Asterina miniata</name>
    <dbReference type="NCBI Taxonomy" id="46514"/>
    <lineage>
        <taxon>Eukaryota</taxon>
        <taxon>Metazoa</taxon>
        <taxon>Echinodermata</taxon>
        <taxon>Eleutherozoa</taxon>
        <taxon>Asterozoa</taxon>
        <taxon>Asteroidea</taxon>
        <taxon>Valvatacea</taxon>
        <taxon>Valvatida</taxon>
        <taxon>Asterinidae</taxon>
        <taxon>Patiria</taxon>
    </lineage>
</organism>
<sequence length="507" mass="55892">MEIHCSPISGHVGTPVVNTRKILVRLMLFALEICTAQHTCPNNGGENVELAFGLSNTQAYLQQGFWHRIPCPTFRSGEKTDGVIWYRGSSIDDPSKVRLLSRSSTGDFPASERYAFLSGFSLLIKGVEEADQGSYLCQVIPQETGFRVRRIYLHVIGKMFPASPNDTSSAQSLQRGTRQTLPCPCTSQTPDVVYWSTGEGVTTDTQIIAARFPKGVTIQIQYGADYSIGSDASLTVNSLTDVQDTQRFWCHVFQQDGSPQNCFTDGSLSDEQQPTDDPLKASEGLFYPAKDTQQILPCLSWTPGDTVCEVEWSKVDNPGRQVLSYSLSTDVVDSSPEFDLASDFGLVIQSVGDDHAGVYRCAVGNYSYKDVEVRVIGNYFLLDGGIAVEGRTCTLQPGKNLTLQCPSASSISMTSKAHLYWSFAAPDARITTVIGTLNLPDGSMEMSDLRDNDCFQITLEGSLLLNNCSQDGDVRFWCHIFPEKAYLLRSFVDVELETLNGNYILHR</sequence>
<reference evidence="3" key="1">
    <citation type="submission" date="2022-11" db="UniProtKB">
        <authorList>
            <consortium name="EnsemblMetazoa"/>
        </authorList>
    </citation>
    <scope>IDENTIFICATION</scope>
</reference>
<proteinExistence type="predicted"/>
<dbReference type="InterPro" id="IPR003599">
    <property type="entry name" value="Ig_sub"/>
</dbReference>
<dbReference type="AlphaFoldDB" id="A0A914AD82"/>
<dbReference type="Pfam" id="PF07686">
    <property type="entry name" value="V-set"/>
    <property type="match status" value="1"/>
</dbReference>
<dbReference type="InterPro" id="IPR013783">
    <property type="entry name" value="Ig-like_fold"/>
</dbReference>
<dbReference type="PANTHER" id="PTHR11422:SF10">
    <property type="entry name" value="IG-LIKE DOMAIN-CONTAINING PROTEIN"/>
    <property type="match status" value="1"/>
</dbReference>
<dbReference type="GeneID" id="119732015"/>
<evidence type="ECO:0000256" key="1">
    <source>
        <dbReference type="SAM" id="SignalP"/>
    </source>
</evidence>
<name>A0A914AD82_PATMI</name>
<dbReference type="PROSITE" id="PS50835">
    <property type="entry name" value="IG_LIKE"/>
    <property type="match status" value="3"/>
</dbReference>
<dbReference type="Proteomes" id="UP000887568">
    <property type="component" value="Unplaced"/>
</dbReference>
<dbReference type="PANTHER" id="PTHR11422">
    <property type="entry name" value="T-CELL SURFACE GLYCOPROTEIN CD4"/>
    <property type="match status" value="1"/>
</dbReference>
<keyword evidence="4" id="KW-1185">Reference proteome</keyword>
<protein>
    <recommendedName>
        <fullName evidence="2">Ig-like domain-containing protein</fullName>
    </recommendedName>
</protein>
<dbReference type="InterPro" id="IPR036179">
    <property type="entry name" value="Ig-like_dom_sf"/>
</dbReference>
<accession>A0A914AD82</accession>
<feature type="domain" description="Ig-like" evidence="2">
    <location>
        <begin position="274"/>
        <end position="372"/>
    </location>
</feature>
<dbReference type="SUPFAM" id="SSF48726">
    <property type="entry name" value="Immunoglobulin"/>
    <property type="match status" value="3"/>
</dbReference>
<evidence type="ECO:0000313" key="3">
    <source>
        <dbReference type="EnsemblMetazoa" id="XP_038061304.1"/>
    </source>
</evidence>
<evidence type="ECO:0000313" key="4">
    <source>
        <dbReference type="Proteomes" id="UP000887568"/>
    </source>
</evidence>
<dbReference type="InterPro" id="IPR013106">
    <property type="entry name" value="Ig_V-set"/>
</dbReference>
<dbReference type="EnsemblMetazoa" id="XM_038205376.1">
    <property type="protein sequence ID" value="XP_038061304.1"/>
    <property type="gene ID" value="LOC119732015"/>
</dbReference>
<dbReference type="RefSeq" id="XP_038061304.1">
    <property type="nucleotide sequence ID" value="XM_038205376.1"/>
</dbReference>
<dbReference type="CDD" id="cd00096">
    <property type="entry name" value="Ig"/>
    <property type="match status" value="1"/>
</dbReference>
<feature type="signal peptide" evidence="1">
    <location>
        <begin position="1"/>
        <end position="36"/>
    </location>
</feature>
<feature type="domain" description="Ig-like" evidence="2">
    <location>
        <begin position="161"/>
        <end position="269"/>
    </location>
</feature>
<dbReference type="OrthoDB" id="10056271at2759"/>
<feature type="domain" description="Ig-like" evidence="2">
    <location>
        <begin position="69"/>
        <end position="139"/>
    </location>
</feature>
<dbReference type="OMA" id="WCHIFTE"/>
<dbReference type="InterPro" id="IPR007110">
    <property type="entry name" value="Ig-like_dom"/>
</dbReference>
<keyword evidence="1" id="KW-0732">Signal</keyword>